<dbReference type="InterPro" id="IPR008775">
    <property type="entry name" value="Phytyl_CoA_dOase-like"/>
</dbReference>
<name>A0A8J2WQ02_9CRUS</name>
<dbReference type="Pfam" id="PF05721">
    <property type="entry name" value="PhyH"/>
    <property type="match status" value="1"/>
</dbReference>
<evidence type="ECO:0000256" key="1">
    <source>
        <dbReference type="ARBA" id="ARBA00005830"/>
    </source>
</evidence>
<dbReference type="GO" id="GO:0048244">
    <property type="term" value="F:phytanoyl-CoA dioxygenase activity"/>
    <property type="evidence" value="ECO:0007669"/>
    <property type="project" value="UniProtKB-EC"/>
</dbReference>
<evidence type="ECO:0000256" key="2">
    <source>
        <dbReference type="ARBA" id="ARBA00034809"/>
    </source>
</evidence>
<dbReference type="GO" id="GO:0001561">
    <property type="term" value="P:fatty acid alpha-oxidation"/>
    <property type="evidence" value="ECO:0007669"/>
    <property type="project" value="InterPro"/>
</dbReference>
<dbReference type="EMBL" id="CAKKLH010000335">
    <property type="protein sequence ID" value="CAH0113005.1"/>
    <property type="molecule type" value="Genomic_DNA"/>
</dbReference>
<dbReference type="Gene3D" id="2.60.120.620">
    <property type="entry name" value="q2cbj1_9rhob like domain"/>
    <property type="match status" value="1"/>
</dbReference>
<evidence type="ECO:0000256" key="3">
    <source>
        <dbReference type="ARBA" id="ARBA00034921"/>
    </source>
</evidence>
<reference evidence="5" key="1">
    <citation type="submission" date="2021-11" db="EMBL/GenBank/DDBJ databases">
        <authorList>
            <person name="Schell T."/>
        </authorList>
    </citation>
    <scope>NUCLEOTIDE SEQUENCE</scope>
    <source>
        <strain evidence="5">M5</strain>
    </source>
</reference>
<protein>
    <recommendedName>
        <fullName evidence="2">phytanoyl-CoA dioxygenase</fullName>
        <ecNumber evidence="2">1.14.11.18</ecNumber>
    </recommendedName>
    <alternativeName>
        <fullName evidence="3">Phytanic acid oxidase</fullName>
    </alternativeName>
    <alternativeName>
        <fullName evidence="4">Phytanoyl-CoA alpha-hydroxylase</fullName>
    </alternativeName>
</protein>
<comment type="caution">
    <text evidence="5">The sequence shown here is derived from an EMBL/GenBank/DDBJ whole genome shotgun (WGS) entry which is preliminary data.</text>
</comment>
<evidence type="ECO:0000256" key="4">
    <source>
        <dbReference type="ARBA" id="ARBA00034924"/>
    </source>
</evidence>
<evidence type="ECO:0000313" key="5">
    <source>
        <dbReference type="EMBL" id="CAH0113005.1"/>
    </source>
</evidence>
<dbReference type="OrthoDB" id="2328924at2759"/>
<keyword evidence="6" id="KW-1185">Reference proteome</keyword>
<gene>
    <name evidence="5" type="ORF">DGAL_LOCUS16806</name>
</gene>
<organism evidence="5 6">
    <name type="scientific">Daphnia galeata</name>
    <dbReference type="NCBI Taxonomy" id="27404"/>
    <lineage>
        <taxon>Eukaryota</taxon>
        <taxon>Metazoa</taxon>
        <taxon>Ecdysozoa</taxon>
        <taxon>Arthropoda</taxon>
        <taxon>Crustacea</taxon>
        <taxon>Branchiopoda</taxon>
        <taxon>Diplostraca</taxon>
        <taxon>Cladocera</taxon>
        <taxon>Anomopoda</taxon>
        <taxon>Daphniidae</taxon>
        <taxon>Daphnia</taxon>
    </lineage>
</organism>
<comment type="similarity">
    <text evidence="1">Belongs to the PhyH family.</text>
</comment>
<dbReference type="PANTHER" id="PTHR21308:SF1">
    <property type="entry name" value="PHYTANOYL-COA DIOXYGENASE, PEROXISOMAL"/>
    <property type="match status" value="1"/>
</dbReference>
<proteinExistence type="inferred from homology"/>
<dbReference type="InterPro" id="IPR047128">
    <property type="entry name" value="PhyH"/>
</dbReference>
<dbReference type="Proteomes" id="UP000789390">
    <property type="component" value="Unassembled WGS sequence"/>
</dbReference>
<accession>A0A8J2WQ02</accession>
<dbReference type="PANTHER" id="PTHR21308">
    <property type="entry name" value="PHYTANOYL-COA ALPHA-HYDROXYLASE"/>
    <property type="match status" value="1"/>
</dbReference>
<evidence type="ECO:0000313" key="6">
    <source>
        <dbReference type="Proteomes" id="UP000789390"/>
    </source>
</evidence>
<dbReference type="AlphaFoldDB" id="A0A8J2WQ02"/>
<dbReference type="SUPFAM" id="SSF51197">
    <property type="entry name" value="Clavaminate synthase-like"/>
    <property type="match status" value="1"/>
</dbReference>
<dbReference type="EC" id="1.14.11.18" evidence="2"/>
<sequence length="311" mass="35983">MVALKSCSFDGAVPDYRYDFLFHWAAESCSITKQDVIDSLLQEIWDTKRTVLLFYQAFQDQNLKSRVEKSTTSNNKLVAPNKTLVVVSEERKYPLDGIAVYYFKLNVKKMMTEDNVHRDLMAGMCDAMEEELLSNFIQLLHHVYRPTLESLLFFADEGPDKTRVYEEILDHVECFVGPNIRAMHTMLINKPPDTGSQTSRHPLHQDLHYFPFRPADRIVCAWTAMERITPDNGCLIVLPGTHKGVLHQHVYPDWEKGFNKMYHGVRGYDNHPMVELPMEKGDTVFFHPILIHGSGMNRTNGFRKAISCHYR</sequence>